<dbReference type="Pfam" id="PF00403">
    <property type="entry name" value="HMA"/>
    <property type="match status" value="1"/>
</dbReference>
<proteinExistence type="predicted"/>
<dbReference type="Proteomes" id="UP001633002">
    <property type="component" value="Unassembled WGS sequence"/>
</dbReference>
<feature type="compositionally biased region" description="Low complexity" evidence="2">
    <location>
        <begin position="89"/>
        <end position="102"/>
    </location>
</feature>
<feature type="region of interest" description="Disordered" evidence="2">
    <location>
        <begin position="64"/>
        <end position="108"/>
    </location>
</feature>
<organism evidence="4 5">
    <name type="scientific">Riccia sorocarpa</name>
    <dbReference type="NCBI Taxonomy" id="122646"/>
    <lineage>
        <taxon>Eukaryota</taxon>
        <taxon>Viridiplantae</taxon>
        <taxon>Streptophyta</taxon>
        <taxon>Embryophyta</taxon>
        <taxon>Marchantiophyta</taxon>
        <taxon>Marchantiopsida</taxon>
        <taxon>Marchantiidae</taxon>
        <taxon>Marchantiales</taxon>
        <taxon>Ricciaceae</taxon>
        <taxon>Riccia</taxon>
    </lineage>
</organism>
<comment type="caution">
    <text evidence="4">The sequence shown here is derived from an EMBL/GenBank/DDBJ whole genome shotgun (WGS) entry which is preliminary data.</text>
</comment>
<reference evidence="4 5" key="1">
    <citation type="submission" date="2024-09" db="EMBL/GenBank/DDBJ databases">
        <title>Chromosome-scale assembly of Riccia sorocarpa.</title>
        <authorList>
            <person name="Paukszto L."/>
        </authorList>
    </citation>
    <scope>NUCLEOTIDE SEQUENCE [LARGE SCALE GENOMIC DNA]</scope>
    <source>
        <strain evidence="4">LP-2024</strain>
        <tissue evidence="4">Aerial parts of the thallus</tissue>
    </source>
</reference>
<dbReference type="EMBL" id="JBJQOH010000006">
    <property type="protein sequence ID" value="KAL3684133.1"/>
    <property type="molecule type" value="Genomic_DNA"/>
</dbReference>
<dbReference type="PROSITE" id="PS50846">
    <property type="entry name" value="HMA_2"/>
    <property type="match status" value="1"/>
</dbReference>
<protein>
    <recommendedName>
        <fullName evidence="3">HMA domain-containing protein</fullName>
    </recommendedName>
</protein>
<evidence type="ECO:0000256" key="1">
    <source>
        <dbReference type="ARBA" id="ARBA00022723"/>
    </source>
</evidence>
<name>A0ABD3GYC6_9MARC</name>
<evidence type="ECO:0000256" key="2">
    <source>
        <dbReference type="SAM" id="MobiDB-lite"/>
    </source>
</evidence>
<dbReference type="Gene3D" id="3.30.70.100">
    <property type="match status" value="1"/>
</dbReference>
<evidence type="ECO:0000313" key="5">
    <source>
        <dbReference type="Proteomes" id="UP001633002"/>
    </source>
</evidence>
<dbReference type="SUPFAM" id="SSF55008">
    <property type="entry name" value="HMA, heavy metal-associated domain"/>
    <property type="match status" value="1"/>
</dbReference>
<keyword evidence="5" id="KW-1185">Reference proteome</keyword>
<sequence>MYSVNDVFYNSEEQPVRVLGSSYGHGSSRYSDNDYSHSPRLMHQYSRGRTGAYNNDYRYSRNSSFGRNAYSPPGRYHGSHHTDYRTPESDSYGNSYGSSGVYHGQHTSTVPRTYQSTSYYKYATNSYALQTVRLKVPICCEACEERITNRLLAVEGVQSVTCDQIQQKVIVSGTADPSEILRASKDCFKHSKYWRDY</sequence>
<evidence type="ECO:0000313" key="4">
    <source>
        <dbReference type="EMBL" id="KAL3684133.1"/>
    </source>
</evidence>
<dbReference type="InterPro" id="IPR036163">
    <property type="entry name" value="HMA_dom_sf"/>
</dbReference>
<dbReference type="GO" id="GO:0046872">
    <property type="term" value="F:metal ion binding"/>
    <property type="evidence" value="ECO:0007669"/>
    <property type="project" value="UniProtKB-KW"/>
</dbReference>
<evidence type="ECO:0000259" key="3">
    <source>
        <dbReference type="PROSITE" id="PS50846"/>
    </source>
</evidence>
<dbReference type="PANTHER" id="PTHR22814:SF336">
    <property type="entry name" value="HEAVY METAL-ASSOCIATED ISOPRENYLATED PLANT PROTEIN 23"/>
    <property type="match status" value="1"/>
</dbReference>
<gene>
    <name evidence="4" type="ORF">R1sor_002155</name>
</gene>
<dbReference type="AlphaFoldDB" id="A0ABD3GYC6"/>
<feature type="domain" description="HMA" evidence="3">
    <location>
        <begin position="129"/>
        <end position="192"/>
    </location>
</feature>
<dbReference type="PANTHER" id="PTHR22814">
    <property type="entry name" value="COPPER TRANSPORT PROTEIN ATOX1-RELATED"/>
    <property type="match status" value="1"/>
</dbReference>
<dbReference type="InterPro" id="IPR006121">
    <property type="entry name" value="HMA_dom"/>
</dbReference>
<dbReference type="CDD" id="cd00371">
    <property type="entry name" value="HMA"/>
    <property type="match status" value="1"/>
</dbReference>
<keyword evidence="1" id="KW-0479">Metal-binding</keyword>
<accession>A0ABD3GYC6</accession>